<protein>
    <submittedName>
        <fullName evidence="3">Tripartite tricarboxylate transporter substrate binding protein</fullName>
    </submittedName>
</protein>
<dbReference type="PANTHER" id="PTHR42928:SF5">
    <property type="entry name" value="BLR1237 PROTEIN"/>
    <property type="match status" value="1"/>
</dbReference>
<keyword evidence="2" id="KW-0732">Signal</keyword>
<evidence type="ECO:0000256" key="1">
    <source>
        <dbReference type="ARBA" id="ARBA00006987"/>
    </source>
</evidence>
<dbReference type="InterPro" id="IPR005064">
    <property type="entry name" value="BUG"/>
</dbReference>
<sequence>MTTSQSRPQSCSQARSLSRRAAACFGLIAAFGALAVSADAAAGNPYPSKPITIIVPYPPGGSNDIFARIVAKEMGDELKQAVIIDNRPGASGNTGTGMAAKAAPDGYTLVAVSSSMTTNAAVQSKLPYDAVKSFAPVAMVAKGPFIVAVSNDFPAKTPQELINAIRANPGKFNYASSGPGSVNQFGTELLKAKAGKLNITHVPYRGMGPAVTDLIGNQTQVLISSGPSLLPMVRAGKVRAVGITSHKPSPIAPDLVPMASAVPGYEFELWWGFLAPAGAPAAVITRLNAAVNQALAKPSVKAAILKEGAEAKPVTPQQFAETIAADVVRWKALATQQNIVAD</sequence>
<dbReference type="Proteomes" id="UP000253501">
    <property type="component" value="Unassembled WGS sequence"/>
</dbReference>
<evidence type="ECO:0000256" key="2">
    <source>
        <dbReference type="SAM" id="SignalP"/>
    </source>
</evidence>
<dbReference type="Pfam" id="PF03401">
    <property type="entry name" value="TctC"/>
    <property type="match status" value="1"/>
</dbReference>
<feature type="chain" id="PRO_5017051650" evidence="2">
    <location>
        <begin position="36"/>
        <end position="342"/>
    </location>
</feature>
<dbReference type="InterPro" id="IPR042100">
    <property type="entry name" value="Bug_dom1"/>
</dbReference>
<dbReference type="Gene3D" id="3.40.190.150">
    <property type="entry name" value="Bordetella uptake gene, domain 1"/>
    <property type="match status" value="1"/>
</dbReference>
<dbReference type="Gene3D" id="3.40.190.10">
    <property type="entry name" value="Periplasmic binding protein-like II"/>
    <property type="match status" value="1"/>
</dbReference>
<comment type="caution">
    <text evidence="3">The sequence shown here is derived from an EMBL/GenBank/DDBJ whole genome shotgun (WGS) entry which is preliminary data.</text>
</comment>
<dbReference type="EMBL" id="QDHA01000150">
    <property type="protein sequence ID" value="RCJ03503.1"/>
    <property type="molecule type" value="Genomic_DNA"/>
</dbReference>
<proteinExistence type="inferred from homology"/>
<feature type="signal peptide" evidence="2">
    <location>
        <begin position="1"/>
        <end position="35"/>
    </location>
</feature>
<dbReference type="PANTHER" id="PTHR42928">
    <property type="entry name" value="TRICARBOXYLATE-BINDING PROTEIN"/>
    <property type="match status" value="1"/>
</dbReference>
<evidence type="ECO:0000313" key="4">
    <source>
        <dbReference type="Proteomes" id="UP000253501"/>
    </source>
</evidence>
<dbReference type="CDD" id="cd13578">
    <property type="entry name" value="PBP2_Bug27"/>
    <property type="match status" value="1"/>
</dbReference>
<dbReference type="SUPFAM" id="SSF53850">
    <property type="entry name" value="Periplasmic binding protein-like II"/>
    <property type="match status" value="1"/>
</dbReference>
<dbReference type="AlphaFoldDB" id="A0A367P7K9"/>
<gene>
    <name evidence="3" type="ORF">DDK22_36965</name>
</gene>
<organism evidence="3 4">
    <name type="scientific">Cupriavidus necator</name>
    <name type="common">Alcaligenes eutrophus</name>
    <name type="synonym">Ralstonia eutropha</name>
    <dbReference type="NCBI Taxonomy" id="106590"/>
    <lineage>
        <taxon>Bacteria</taxon>
        <taxon>Pseudomonadati</taxon>
        <taxon>Pseudomonadota</taxon>
        <taxon>Betaproteobacteria</taxon>
        <taxon>Burkholderiales</taxon>
        <taxon>Burkholderiaceae</taxon>
        <taxon>Cupriavidus</taxon>
    </lineage>
</organism>
<dbReference type="RefSeq" id="WP_114136227.1">
    <property type="nucleotide sequence ID" value="NZ_CP068436.1"/>
</dbReference>
<name>A0A367P7K9_CUPNE</name>
<comment type="similarity">
    <text evidence="1">Belongs to the UPF0065 (bug) family.</text>
</comment>
<evidence type="ECO:0000313" key="3">
    <source>
        <dbReference type="EMBL" id="RCJ03503.1"/>
    </source>
</evidence>
<reference evidence="3 4" key="1">
    <citation type="submission" date="2018-04" db="EMBL/GenBank/DDBJ databases">
        <title>Cupriavidus necator CR12 genome sequencing and assembly.</title>
        <authorList>
            <person name="Ben Fekih I."/>
            <person name="Mazhar H.S."/>
            <person name="Bello S.K."/>
            <person name="Rensing C."/>
        </authorList>
    </citation>
    <scope>NUCLEOTIDE SEQUENCE [LARGE SCALE GENOMIC DNA]</scope>
    <source>
        <strain evidence="3 4">CR12</strain>
    </source>
</reference>
<dbReference type="PIRSF" id="PIRSF017082">
    <property type="entry name" value="YflP"/>
    <property type="match status" value="1"/>
</dbReference>
<accession>A0A367P7K9</accession>